<dbReference type="Proteomes" id="UP000663869">
    <property type="component" value="Unassembled WGS sequence"/>
</dbReference>
<proteinExistence type="predicted"/>
<reference evidence="3" key="1">
    <citation type="submission" date="2021-02" db="EMBL/GenBank/DDBJ databases">
        <authorList>
            <person name="Nowell W R."/>
        </authorList>
    </citation>
    <scope>NUCLEOTIDE SEQUENCE</scope>
</reference>
<dbReference type="Proteomes" id="UP000663862">
    <property type="component" value="Unassembled WGS sequence"/>
</dbReference>
<comment type="caution">
    <text evidence="3">The sequence shown here is derived from an EMBL/GenBank/DDBJ whole genome shotgun (WGS) entry which is preliminary data.</text>
</comment>
<evidence type="ECO:0000313" key="6">
    <source>
        <dbReference type="Proteomes" id="UP000663872"/>
    </source>
</evidence>
<sequence>MNTQLDIVIANYDSESVSIFLGYGNGSFANSENLLTSAGSNSYSYVVTVGDYNNDVIQDIVVANQGTNNLGIFLGYGKGTFLSMILYPMGYGSRPFSIVGGDFNKDKKFGFCRSQ</sequence>
<dbReference type="PANTHER" id="PTHR46580">
    <property type="entry name" value="SENSOR KINASE-RELATED"/>
    <property type="match status" value="1"/>
</dbReference>
<dbReference type="InterPro" id="IPR013517">
    <property type="entry name" value="FG-GAP"/>
</dbReference>
<dbReference type="EMBL" id="CAJOBR010000149">
    <property type="protein sequence ID" value="CAF4472257.1"/>
    <property type="molecule type" value="Genomic_DNA"/>
</dbReference>
<evidence type="ECO:0000313" key="2">
    <source>
        <dbReference type="EMBL" id="CAF3493892.1"/>
    </source>
</evidence>
<dbReference type="EMBL" id="CAJNYU010002009">
    <property type="protein sequence ID" value="CAF3493892.1"/>
    <property type="molecule type" value="Genomic_DNA"/>
</dbReference>
<name>A0A818XJE0_9BILA</name>
<accession>A0A818XJE0</accession>
<dbReference type="Gene3D" id="2.30.30.100">
    <property type="match status" value="1"/>
</dbReference>
<dbReference type="Pfam" id="PF13517">
    <property type="entry name" value="FG-GAP_3"/>
    <property type="match status" value="1"/>
</dbReference>
<dbReference type="EMBL" id="CAJNYT010005387">
    <property type="protein sequence ID" value="CAF3737956.1"/>
    <property type="molecule type" value="Genomic_DNA"/>
</dbReference>
<gene>
    <name evidence="2" type="ORF">FME351_LOCUS16340</name>
    <name evidence="3" type="ORF">GRG538_LOCUS30665</name>
    <name evidence="5" type="ORF">QYT958_LOCUS2320</name>
    <name evidence="4" type="ORF">TSG867_LOCUS3614</name>
</gene>
<keyword evidence="1" id="KW-0732">Signal</keyword>
<organism evidence="3 6">
    <name type="scientific">Rotaria socialis</name>
    <dbReference type="NCBI Taxonomy" id="392032"/>
    <lineage>
        <taxon>Eukaryota</taxon>
        <taxon>Metazoa</taxon>
        <taxon>Spiralia</taxon>
        <taxon>Gnathifera</taxon>
        <taxon>Rotifera</taxon>
        <taxon>Eurotatoria</taxon>
        <taxon>Bdelloidea</taxon>
        <taxon>Philodinida</taxon>
        <taxon>Philodinidae</taxon>
        <taxon>Rotaria</taxon>
    </lineage>
</organism>
<dbReference type="AlphaFoldDB" id="A0A818XJE0"/>
<protein>
    <submittedName>
        <fullName evidence="3">Uncharacterized protein</fullName>
    </submittedName>
</protein>
<dbReference type="Proteomes" id="UP000663872">
    <property type="component" value="Unassembled WGS sequence"/>
</dbReference>
<evidence type="ECO:0000313" key="4">
    <source>
        <dbReference type="EMBL" id="CAF4259498.1"/>
    </source>
</evidence>
<evidence type="ECO:0000313" key="5">
    <source>
        <dbReference type="EMBL" id="CAF4472257.1"/>
    </source>
</evidence>
<evidence type="ECO:0000256" key="1">
    <source>
        <dbReference type="ARBA" id="ARBA00022729"/>
    </source>
</evidence>
<dbReference type="InterPro" id="IPR028994">
    <property type="entry name" value="Integrin_alpha_N"/>
</dbReference>
<evidence type="ECO:0000313" key="3">
    <source>
        <dbReference type="EMBL" id="CAF3737956.1"/>
    </source>
</evidence>
<dbReference type="EMBL" id="CAJOBQ010000110">
    <property type="protein sequence ID" value="CAF4259498.1"/>
    <property type="molecule type" value="Genomic_DNA"/>
</dbReference>
<dbReference type="Proteomes" id="UP000663848">
    <property type="component" value="Unassembled WGS sequence"/>
</dbReference>
<dbReference type="SUPFAM" id="SSF69318">
    <property type="entry name" value="Integrin alpha N-terminal domain"/>
    <property type="match status" value="1"/>
</dbReference>